<dbReference type="AlphaFoldDB" id="A0A7W3YPC2"/>
<reference evidence="9 10" key="1">
    <citation type="submission" date="2020-07" db="EMBL/GenBank/DDBJ databases">
        <title>Description of Limosilactobacillus balticus sp. nov., Limosilactobacillus agrestis sp. nov., Limosilactobacillus albertensis sp. nov., Limosilactobacillus rudii sp. nov., Limosilactobacillus fastidiosus sp. nov., five novel Limosilactobacillus species isolated from the vertebrate gastrointestinal tract, and proposal of 6 subspecies of Limosilactobacillus reuteri adapted to the gastrointestinal tract of specific vertebrate hosts.</title>
        <authorList>
            <person name="Li F."/>
            <person name="Cheng C."/>
            <person name="Zheng J."/>
            <person name="Quevedo R.M."/>
            <person name="Li J."/>
            <person name="Roos S."/>
            <person name="Gaenzle M.G."/>
            <person name="Walter J."/>
        </authorList>
    </citation>
    <scope>NUCLEOTIDE SEQUENCE [LARGE SCALE GENOMIC DNA]</scope>
    <source>
        <strain evidence="9 10">STM2_1</strain>
    </source>
</reference>
<evidence type="ECO:0000313" key="10">
    <source>
        <dbReference type="Proteomes" id="UP000517106"/>
    </source>
</evidence>
<keyword evidence="7" id="KW-0249">Electron transport</keyword>
<comment type="function">
    <text evidence="2">Low-potential electron donor to a number of redox enzymes.</text>
</comment>
<dbReference type="Proteomes" id="UP000517106">
    <property type="component" value="Unassembled WGS sequence"/>
</dbReference>
<evidence type="ECO:0000256" key="2">
    <source>
        <dbReference type="ARBA" id="ARBA00003297"/>
    </source>
</evidence>
<dbReference type="InterPro" id="IPR029039">
    <property type="entry name" value="Flavoprotein-like_sf"/>
</dbReference>
<dbReference type="PROSITE" id="PS50902">
    <property type="entry name" value="FLAVODOXIN_LIKE"/>
    <property type="match status" value="1"/>
</dbReference>
<keyword evidence="10" id="KW-1185">Reference proteome</keyword>
<sequence length="154" mass="17264">MNVIIIYSTIYGHNLEMSQFIHDKILPDSTLISMDNFTPVNLANYDLIIMCPCTYGEGQLTTNEEAFYHYLTKCCLTGSDYLIVGVGDKHFGPRKFANAVSIFAEKLAAAGASSITHPLKVDYDEAKLVQKRVNKIINNYYQKKGLTLPINTTM</sequence>
<dbReference type="GO" id="GO:0010181">
    <property type="term" value="F:FMN binding"/>
    <property type="evidence" value="ECO:0007669"/>
    <property type="project" value="InterPro"/>
</dbReference>
<dbReference type="GO" id="GO:0016651">
    <property type="term" value="F:oxidoreductase activity, acting on NAD(P)H"/>
    <property type="evidence" value="ECO:0007669"/>
    <property type="project" value="UniProtKB-ARBA"/>
</dbReference>
<dbReference type="InterPro" id="IPR050619">
    <property type="entry name" value="Flavodoxin"/>
</dbReference>
<dbReference type="PANTHER" id="PTHR42809">
    <property type="entry name" value="FLAVODOXIN 2"/>
    <property type="match status" value="1"/>
</dbReference>
<dbReference type="EMBL" id="JACIVA010000057">
    <property type="protein sequence ID" value="MBB1098222.1"/>
    <property type="molecule type" value="Genomic_DNA"/>
</dbReference>
<dbReference type="RefSeq" id="WP_182596934.1">
    <property type="nucleotide sequence ID" value="NZ_JACIVA010000057.1"/>
</dbReference>
<feature type="domain" description="Flavodoxin-like" evidence="8">
    <location>
        <begin position="3"/>
        <end position="141"/>
    </location>
</feature>
<name>A0A7W3YPC2_9LACO</name>
<accession>A0A7W3YPC2</accession>
<evidence type="ECO:0000259" key="8">
    <source>
        <dbReference type="PROSITE" id="PS50902"/>
    </source>
</evidence>
<evidence type="ECO:0000256" key="5">
    <source>
        <dbReference type="ARBA" id="ARBA00022630"/>
    </source>
</evidence>
<dbReference type="PANTHER" id="PTHR42809:SF1">
    <property type="entry name" value="FLAVODOXIN 1"/>
    <property type="match status" value="1"/>
</dbReference>
<evidence type="ECO:0000313" key="9">
    <source>
        <dbReference type="EMBL" id="MBB1098222.1"/>
    </source>
</evidence>
<dbReference type="InterPro" id="IPR008254">
    <property type="entry name" value="Flavodoxin/NO_synth"/>
</dbReference>
<evidence type="ECO:0000256" key="3">
    <source>
        <dbReference type="ARBA" id="ARBA00005267"/>
    </source>
</evidence>
<keyword evidence="5" id="KW-0285">Flavoprotein</keyword>
<keyword evidence="4" id="KW-0813">Transport</keyword>
<evidence type="ECO:0000256" key="6">
    <source>
        <dbReference type="ARBA" id="ARBA00022643"/>
    </source>
</evidence>
<evidence type="ECO:0000256" key="4">
    <source>
        <dbReference type="ARBA" id="ARBA00022448"/>
    </source>
</evidence>
<keyword evidence="6" id="KW-0288">FMN</keyword>
<organism evidence="9 10">
    <name type="scientific">Limosilactobacillus rudii</name>
    <dbReference type="NCBI Taxonomy" id="2759755"/>
    <lineage>
        <taxon>Bacteria</taxon>
        <taxon>Bacillati</taxon>
        <taxon>Bacillota</taxon>
        <taxon>Bacilli</taxon>
        <taxon>Lactobacillales</taxon>
        <taxon>Lactobacillaceae</taxon>
        <taxon>Limosilactobacillus</taxon>
    </lineage>
</organism>
<gene>
    <name evidence="9" type="ORF">H5S09_09775</name>
</gene>
<comment type="similarity">
    <text evidence="3">Belongs to the flavodoxin family.</text>
</comment>
<protein>
    <submittedName>
        <fullName evidence="9">Flavodoxin-like domain-containing protein</fullName>
    </submittedName>
</protein>
<comment type="caution">
    <text evidence="9">The sequence shown here is derived from an EMBL/GenBank/DDBJ whole genome shotgun (WGS) entry which is preliminary data.</text>
</comment>
<evidence type="ECO:0000256" key="1">
    <source>
        <dbReference type="ARBA" id="ARBA00001917"/>
    </source>
</evidence>
<evidence type="ECO:0000256" key="7">
    <source>
        <dbReference type="ARBA" id="ARBA00022982"/>
    </source>
</evidence>
<dbReference type="Gene3D" id="3.40.50.360">
    <property type="match status" value="1"/>
</dbReference>
<dbReference type="SUPFAM" id="SSF52218">
    <property type="entry name" value="Flavoproteins"/>
    <property type="match status" value="1"/>
</dbReference>
<proteinExistence type="inferred from homology"/>
<comment type="cofactor">
    <cofactor evidence="1">
        <name>FMN</name>
        <dbReference type="ChEBI" id="CHEBI:58210"/>
    </cofactor>
</comment>
<dbReference type="Pfam" id="PF00258">
    <property type="entry name" value="Flavodoxin_1"/>
    <property type="match status" value="1"/>
</dbReference>